<dbReference type="Gene3D" id="1.10.10.10">
    <property type="entry name" value="Winged helix-like DNA-binding domain superfamily/Winged helix DNA-binding domain"/>
    <property type="match status" value="1"/>
</dbReference>
<dbReference type="InterPro" id="IPR000847">
    <property type="entry name" value="LysR_HTH_N"/>
</dbReference>
<dbReference type="Gene3D" id="3.40.190.290">
    <property type="match status" value="1"/>
</dbReference>
<dbReference type="SUPFAM" id="SSF46785">
    <property type="entry name" value="Winged helix' DNA-binding domain"/>
    <property type="match status" value="1"/>
</dbReference>
<keyword evidence="3" id="KW-0238">DNA-binding</keyword>
<keyword evidence="4" id="KW-0804">Transcription</keyword>
<dbReference type="AlphaFoldDB" id="A0A246HQB4"/>
<dbReference type="InterPro" id="IPR036388">
    <property type="entry name" value="WH-like_DNA-bd_sf"/>
</dbReference>
<protein>
    <submittedName>
        <fullName evidence="6">LysR family transcriptional regulator</fullName>
    </submittedName>
</protein>
<gene>
    <name evidence="6" type="ORF">CEE60_06815</name>
</gene>
<dbReference type="FunFam" id="1.10.10.10:FF:000001">
    <property type="entry name" value="LysR family transcriptional regulator"/>
    <property type="match status" value="1"/>
</dbReference>
<dbReference type="InterPro" id="IPR005119">
    <property type="entry name" value="LysR_subst-bd"/>
</dbReference>
<evidence type="ECO:0000256" key="1">
    <source>
        <dbReference type="ARBA" id="ARBA00009437"/>
    </source>
</evidence>
<dbReference type="PROSITE" id="PS50931">
    <property type="entry name" value="HTH_LYSR"/>
    <property type="match status" value="1"/>
</dbReference>
<proteinExistence type="inferred from homology"/>
<evidence type="ECO:0000313" key="7">
    <source>
        <dbReference type="Proteomes" id="UP000198157"/>
    </source>
</evidence>
<dbReference type="GO" id="GO:0003700">
    <property type="term" value="F:DNA-binding transcription factor activity"/>
    <property type="evidence" value="ECO:0007669"/>
    <property type="project" value="InterPro"/>
</dbReference>
<accession>A0A246HQB4</accession>
<dbReference type="Pfam" id="PF03466">
    <property type="entry name" value="LysR_substrate"/>
    <property type="match status" value="1"/>
</dbReference>
<evidence type="ECO:0000256" key="3">
    <source>
        <dbReference type="ARBA" id="ARBA00023125"/>
    </source>
</evidence>
<dbReference type="GO" id="GO:0006351">
    <property type="term" value="P:DNA-templated transcription"/>
    <property type="evidence" value="ECO:0007669"/>
    <property type="project" value="TreeGrafter"/>
</dbReference>
<evidence type="ECO:0000313" key="6">
    <source>
        <dbReference type="EMBL" id="OWQ54985.1"/>
    </source>
</evidence>
<dbReference type="EMBL" id="NIVS01000014">
    <property type="protein sequence ID" value="OWQ54985.1"/>
    <property type="molecule type" value="Genomic_DNA"/>
</dbReference>
<dbReference type="Pfam" id="PF00126">
    <property type="entry name" value="HTH_1"/>
    <property type="match status" value="1"/>
</dbReference>
<keyword evidence="2" id="KW-0805">Transcription regulation</keyword>
<organism evidence="6 7">
    <name type="scientific">Stenotrophomonas maltophilia</name>
    <name type="common">Pseudomonas maltophilia</name>
    <name type="synonym">Xanthomonas maltophilia</name>
    <dbReference type="NCBI Taxonomy" id="40324"/>
    <lineage>
        <taxon>Bacteria</taxon>
        <taxon>Pseudomonadati</taxon>
        <taxon>Pseudomonadota</taxon>
        <taxon>Gammaproteobacteria</taxon>
        <taxon>Lysobacterales</taxon>
        <taxon>Lysobacteraceae</taxon>
        <taxon>Stenotrophomonas</taxon>
        <taxon>Stenotrophomonas maltophilia group</taxon>
    </lineage>
</organism>
<dbReference type="SUPFAM" id="SSF53850">
    <property type="entry name" value="Periplasmic binding protein-like II"/>
    <property type="match status" value="1"/>
</dbReference>
<sequence length="305" mass="33011">MAGTDINRSGELEVFVRVIETGGFSAAARSLDLSPSAVSKLVSRLEQRLGTRLLQRSTRQLQLTQEGCAFYERGLRVLADLDEAERCASAHAEPRGRLRVNANVPFGQHFLLPLLPDFLTLHPQVGVDLVLTDEVIDLLEQRTDVAVRAGPLKSSSLIARRLGATRMMIVAAPSYADRHGLPQDAGALLAHNRLDIGHPRTQTGWPLLVDGERRVVPTQGSARASDGEALRRLVLGGVGMARLAAFQVQADVAAGRLLPVLESANPGDLEEVHAVFQGQGGYLPLRVRALLDFLVERVDLARPLG</sequence>
<dbReference type="GO" id="GO:0043565">
    <property type="term" value="F:sequence-specific DNA binding"/>
    <property type="evidence" value="ECO:0007669"/>
    <property type="project" value="TreeGrafter"/>
</dbReference>
<dbReference type="PANTHER" id="PTHR30537">
    <property type="entry name" value="HTH-TYPE TRANSCRIPTIONAL REGULATOR"/>
    <property type="match status" value="1"/>
</dbReference>
<evidence type="ECO:0000259" key="5">
    <source>
        <dbReference type="PROSITE" id="PS50931"/>
    </source>
</evidence>
<dbReference type="OrthoDB" id="9810065at2"/>
<dbReference type="InterPro" id="IPR036390">
    <property type="entry name" value="WH_DNA-bd_sf"/>
</dbReference>
<feature type="domain" description="HTH lysR-type" evidence="5">
    <location>
        <begin position="12"/>
        <end position="64"/>
    </location>
</feature>
<dbReference type="PRINTS" id="PR00039">
    <property type="entry name" value="HTHLYSR"/>
</dbReference>
<evidence type="ECO:0000256" key="4">
    <source>
        <dbReference type="ARBA" id="ARBA00023163"/>
    </source>
</evidence>
<name>A0A246HQB4_STEMA</name>
<dbReference type="Proteomes" id="UP000198157">
    <property type="component" value="Unassembled WGS sequence"/>
</dbReference>
<reference evidence="6 7" key="1">
    <citation type="submission" date="2017-06" db="EMBL/GenBank/DDBJ databases">
        <authorList>
            <person name="Kim H.J."/>
            <person name="Triplett B.A."/>
        </authorList>
    </citation>
    <scope>NUCLEOTIDE SEQUENCE [LARGE SCALE GENOMIC DNA]</scope>
    <source>
        <strain evidence="6 7">13146</strain>
    </source>
</reference>
<evidence type="ECO:0000256" key="2">
    <source>
        <dbReference type="ARBA" id="ARBA00023015"/>
    </source>
</evidence>
<dbReference type="PANTHER" id="PTHR30537:SF71">
    <property type="entry name" value="TRANSCRIPTIONAL REGULATORY PROTEIN"/>
    <property type="match status" value="1"/>
</dbReference>
<dbReference type="InterPro" id="IPR058163">
    <property type="entry name" value="LysR-type_TF_proteobact-type"/>
</dbReference>
<comment type="similarity">
    <text evidence="1">Belongs to the LysR transcriptional regulatory family.</text>
</comment>
<comment type="caution">
    <text evidence="6">The sequence shown here is derived from an EMBL/GenBank/DDBJ whole genome shotgun (WGS) entry which is preliminary data.</text>
</comment>